<dbReference type="GO" id="GO:0046872">
    <property type="term" value="F:metal ion binding"/>
    <property type="evidence" value="ECO:0007669"/>
    <property type="project" value="UniProtKB-KW"/>
</dbReference>
<dbReference type="Gene3D" id="3.20.20.140">
    <property type="entry name" value="Metal-dependent hydrolases"/>
    <property type="match status" value="1"/>
</dbReference>
<feature type="binding site" evidence="4">
    <location>
        <position position="7"/>
    </location>
    <ligand>
        <name>a divalent metal cation</name>
        <dbReference type="ChEBI" id="CHEBI:60240"/>
        <label>1</label>
    </ligand>
</feature>
<dbReference type="InterPro" id="IPR015991">
    <property type="entry name" value="TatD/YcfH-like"/>
</dbReference>
<dbReference type="CDD" id="cd01310">
    <property type="entry name" value="TatD_DNAse"/>
    <property type="match status" value="1"/>
</dbReference>
<keyword evidence="6" id="KW-1185">Reference proteome</keyword>
<evidence type="ECO:0000256" key="2">
    <source>
        <dbReference type="ARBA" id="ARBA00022723"/>
    </source>
</evidence>
<dbReference type="GO" id="GO:0016788">
    <property type="term" value="F:hydrolase activity, acting on ester bonds"/>
    <property type="evidence" value="ECO:0007669"/>
    <property type="project" value="InterPro"/>
</dbReference>
<dbReference type="FunFam" id="3.20.20.140:FF:000005">
    <property type="entry name" value="TatD family hydrolase"/>
    <property type="match status" value="1"/>
</dbReference>
<dbReference type="EMBL" id="JBDKWZ010000017">
    <property type="protein sequence ID" value="MEN7550872.1"/>
    <property type="molecule type" value="Genomic_DNA"/>
</dbReference>
<evidence type="ECO:0000313" key="6">
    <source>
        <dbReference type="Proteomes" id="UP001403385"/>
    </source>
</evidence>
<feature type="binding site" evidence="4">
    <location>
        <position position="155"/>
    </location>
    <ligand>
        <name>a divalent metal cation</name>
        <dbReference type="ChEBI" id="CHEBI:60240"/>
        <label>2</label>
    </ligand>
</feature>
<dbReference type="InterPro" id="IPR001130">
    <property type="entry name" value="TatD-like"/>
</dbReference>
<feature type="binding site" evidence="4">
    <location>
        <position position="130"/>
    </location>
    <ligand>
        <name>a divalent metal cation</name>
        <dbReference type="ChEBI" id="CHEBI:60240"/>
        <label>2</label>
    </ligand>
</feature>
<evidence type="ECO:0000313" key="5">
    <source>
        <dbReference type="EMBL" id="MEN7550872.1"/>
    </source>
</evidence>
<accession>A0AAW9S126</accession>
<protein>
    <submittedName>
        <fullName evidence="5">TatD family hydrolase</fullName>
    </submittedName>
</protein>
<dbReference type="GO" id="GO:0004536">
    <property type="term" value="F:DNA nuclease activity"/>
    <property type="evidence" value="ECO:0007669"/>
    <property type="project" value="InterPro"/>
</dbReference>
<dbReference type="PROSITE" id="PS01091">
    <property type="entry name" value="TATD_3"/>
    <property type="match status" value="1"/>
</dbReference>
<dbReference type="PANTHER" id="PTHR46124">
    <property type="entry name" value="D-AMINOACYL-TRNA DEACYLASE"/>
    <property type="match status" value="1"/>
</dbReference>
<proteinExistence type="inferred from homology"/>
<keyword evidence="3 5" id="KW-0378">Hydrolase</keyword>
<sequence>MIDSHAHIYSSKFSKDRESVLQRAREAGVTQILMPNIDSSSIVAMFGVEDQHPDFCKSMMGLHPCSVKEDFEKELEIVEMWLSTDKRNFVAVGEMGLDLYWDKSFYPQQAEAFKIQVAWAKKYALPVVLHARDAMSETIALLEELKDEKLTGVLHCFTGSLEEAQQLIEMGFYLGIGGVATFKKGGLDKVLPHIPLEQLLLETDCPYLAPVPYRGKRNEPGYTRFVAEKVAEYQHLDIQEVIAQTTANTKQLFKL</sequence>
<reference evidence="5 6" key="1">
    <citation type="submission" date="2024-04" db="EMBL/GenBank/DDBJ databases">
        <title>Novel genus in family Flammeovirgaceae.</title>
        <authorList>
            <person name="Nguyen T.H."/>
            <person name="Vuong T.Q."/>
            <person name="Le H."/>
            <person name="Kim S.-G."/>
        </authorList>
    </citation>
    <scope>NUCLEOTIDE SEQUENCE [LARGE SCALE GENOMIC DNA]</scope>
    <source>
        <strain evidence="5 6">JCM 23209</strain>
    </source>
</reference>
<evidence type="ECO:0000256" key="1">
    <source>
        <dbReference type="ARBA" id="ARBA00009275"/>
    </source>
</evidence>
<dbReference type="SUPFAM" id="SSF51556">
    <property type="entry name" value="Metallo-dependent hydrolases"/>
    <property type="match status" value="1"/>
</dbReference>
<organism evidence="5 6">
    <name type="scientific">Rapidithrix thailandica</name>
    <dbReference type="NCBI Taxonomy" id="413964"/>
    <lineage>
        <taxon>Bacteria</taxon>
        <taxon>Pseudomonadati</taxon>
        <taxon>Bacteroidota</taxon>
        <taxon>Cytophagia</taxon>
        <taxon>Cytophagales</taxon>
        <taxon>Flammeovirgaceae</taxon>
        <taxon>Rapidithrix</taxon>
    </lineage>
</organism>
<dbReference type="PANTHER" id="PTHR46124:SF4">
    <property type="entry name" value="HYDROLASE TATD"/>
    <property type="match status" value="1"/>
</dbReference>
<keyword evidence="2 4" id="KW-0479">Metal-binding</keyword>
<gene>
    <name evidence="5" type="ORF">AAG747_23325</name>
</gene>
<dbReference type="AlphaFoldDB" id="A0AAW9S126"/>
<feature type="binding site" evidence="4">
    <location>
        <position position="204"/>
    </location>
    <ligand>
        <name>a divalent metal cation</name>
        <dbReference type="ChEBI" id="CHEBI:60240"/>
        <label>1</label>
    </ligand>
</feature>
<feature type="binding site" evidence="4">
    <location>
        <position position="94"/>
    </location>
    <ligand>
        <name>a divalent metal cation</name>
        <dbReference type="ChEBI" id="CHEBI:60240"/>
        <label>1</label>
    </ligand>
</feature>
<dbReference type="InterPro" id="IPR018228">
    <property type="entry name" value="DNase_TatD-rel_CS"/>
</dbReference>
<name>A0AAW9S126_9BACT</name>
<dbReference type="PIRSF" id="PIRSF005902">
    <property type="entry name" value="DNase_TatD"/>
    <property type="match status" value="1"/>
</dbReference>
<comment type="similarity">
    <text evidence="1">Belongs to the metallo-dependent hydrolases superfamily. TatD-type hydrolase family.</text>
</comment>
<dbReference type="GO" id="GO:0005829">
    <property type="term" value="C:cytosol"/>
    <property type="evidence" value="ECO:0007669"/>
    <property type="project" value="TreeGrafter"/>
</dbReference>
<comment type="caution">
    <text evidence="5">The sequence shown here is derived from an EMBL/GenBank/DDBJ whole genome shotgun (WGS) entry which is preliminary data.</text>
</comment>
<dbReference type="NCBIfam" id="TIGR00010">
    <property type="entry name" value="YchF/TatD family DNA exonuclease"/>
    <property type="match status" value="1"/>
</dbReference>
<feature type="binding site" evidence="4">
    <location>
        <position position="5"/>
    </location>
    <ligand>
        <name>a divalent metal cation</name>
        <dbReference type="ChEBI" id="CHEBI:60240"/>
        <label>1</label>
    </ligand>
</feature>
<evidence type="ECO:0000256" key="4">
    <source>
        <dbReference type="PIRSR" id="PIRSR005902-1"/>
    </source>
</evidence>
<dbReference type="RefSeq" id="WP_346823652.1">
    <property type="nucleotide sequence ID" value="NZ_JBDKWZ010000017.1"/>
</dbReference>
<dbReference type="Pfam" id="PF01026">
    <property type="entry name" value="TatD_DNase"/>
    <property type="match status" value="1"/>
</dbReference>
<dbReference type="InterPro" id="IPR032466">
    <property type="entry name" value="Metal_Hydrolase"/>
</dbReference>
<dbReference type="Proteomes" id="UP001403385">
    <property type="component" value="Unassembled WGS sequence"/>
</dbReference>
<evidence type="ECO:0000256" key="3">
    <source>
        <dbReference type="ARBA" id="ARBA00022801"/>
    </source>
</evidence>